<feature type="compositionally biased region" description="Basic and acidic residues" evidence="3">
    <location>
        <begin position="124"/>
        <end position="136"/>
    </location>
</feature>
<feature type="compositionally biased region" description="Low complexity" evidence="3">
    <location>
        <begin position="512"/>
        <end position="559"/>
    </location>
</feature>
<dbReference type="InterPro" id="IPR050729">
    <property type="entry name" value="Rho-GAP"/>
</dbReference>
<feature type="region of interest" description="Disordered" evidence="3">
    <location>
        <begin position="432"/>
        <end position="651"/>
    </location>
</feature>
<comment type="caution">
    <text evidence="8">The sequence shown here is derived from an EMBL/GenBank/DDBJ whole genome shotgun (WGS) entry which is preliminary data.</text>
</comment>
<accession>A0A8H5GCQ7</accession>
<feature type="compositionally biased region" description="Low complexity" evidence="3">
    <location>
        <begin position="207"/>
        <end position="220"/>
    </location>
</feature>
<feature type="compositionally biased region" description="Polar residues" evidence="3">
    <location>
        <begin position="157"/>
        <end position="196"/>
    </location>
</feature>
<feature type="compositionally biased region" description="Low complexity" evidence="3">
    <location>
        <begin position="1110"/>
        <end position="1127"/>
    </location>
</feature>
<dbReference type="PROSITE" id="PS50195">
    <property type="entry name" value="PX"/>
    <property type="match status" value="1"/>
</dbReference>
<dbReference type="GO" id="GO:0005737">
    <property type="term" value="C:cytoplasm"/>
    <property type="evidence" value="ECO:0007669"/>
    <property type="project" value="TreeGrafter"/>
</dbReference>
<dbReference type="PROSITE" id="PS50003">
    <property type="entry name" value="PH_DOMAIN"/>
    <property type="match status" value="1"/>
</dbReference>
<feature type="compositionally biased region" description="Polar residues" evidence="3">
    <location>
        <begin position="346"/>
        <end position="363"/>
    </location>
</feature>
<feature type="region of interest" description="Disordered" evidence="3">
    <location>
        <begin position="1074"/>
        <end position="1212"/>
    </location>
</feature>
<dbReference type="PANTHER" id="PTHR23176:SF129">
    <property type="entry name" value="RHO GTPASE ACTIVATING PROTEIN AT 16F, ISOFORM E-RELATED"/>
    <property type="match status" value="1"/>
</dbReference>
<evidence type="ECO:0000313" key="9">
    <source>
        <dbReference type="Proteomes" id="UP000559027"/>
    </source>
</evidence>
<feature type="domain" description="Rho-GAP" evidence="7">
    <location>
        <begin position="1242"/>
        <end position="1431"/>
    </location>
</feature>
<feature type="compositionally biased region" description="Gly residues" evidence="3">
    <location>
        <begin position="1446"/>
        <end position="1460"/>
    </location>
</feature>
<evidence type="ECO:0008006" key="10">
    <source>
        <dbReference type="Google" id="ProtNLM"/>
    </source>
</evidence>
<evidence type="ECO:0000256" key="3">
    <source>
        <dbReference type="SAM" id="MobiDB-lite"/>
    </source>
</evidence>
<sequence length="1661" mass="176578">MASATPTREKDKAQNMLNTHGSPAPQRSFTSPSPSQSSLHASSSSQAITVNALLKLHDAAPDPKAAALDQAVNERNILSAQNTQLWKLIEKQRSGYNQILKELERIRAERDSYKKQVLALGGSLDKRPKASERSRTTIDPSDSSSNARHHSDDNATPRLQTSHLHSSRSYEPLSQRNNQNAPQSSTSGAPSKSQKPTPTPLIVPQRSHSQSMPVSASSASTGMTSPDDHFTTKPLQYRKGSITESVSSVSSGTNPVSVISTANPPPPVSSAIQITMSPATPQSASIQAQAQAQHQAPTLSAIPESLTDPRSSRITLPDEASRYIVNMVDSPVPSPKPDATTFPAVNANTKPRVSSNLVPQQPQQREEEFLDFGSEEDDEGDEEKEDREEDGDGSLLYGEDEDETDLGSIQDQAKSIESGVLDTSMLTNTNNSTAAFSVSDQQSLLSGGSSQTDHSPDSQHHQIQMRTVPEEPQHTSSGQPQWQQSSSQVATAPRVAGGGGGGVGGPIPPGPQSHQSSLINNSSSALSASAQHPHSVHSQSQHQAQQQHQYQPSQPQGQQLFPNSELDNSSTELPPPYSPQQLQAQQAGLAQPVTSAPVPVPPPPRGDSRYLPEKLANPHPGDVSGTSAHSSLTDMRSVQSHSHQQPSQQHNPQYRALPLLSTDLPHTLVQVSQSYVRPNDRGKEVLSFVITVHPNPNKEPWRVEKMYSDVVTLDARVRASVGKAVAKRIVSLPEGKLWRDHAPAKVDQRKAVLESYLQSLVKLSSKSNDEVIAFLTSDIVRETRQPVMQAGHKEGYLTKRGKNFGGWKTRYFVLSGPVLEYYESVSFPWLSKNTLPFCFHSSSFLHYPFSLPHILLLALVKPYLFALPHRGGAHLGSIAVTGAQIGRQQRSSSNHHPSSHNRDPNHDGPTPSGGGGGGGSDEKEYRHAFLIVEAKKGPGGSHPRHVLCAESDEERDAWVEMLVRYFTGSYSEEPLSYGSPAPPPPSQQQQQQLDAYPANPNVRSGSPVKGMEPSPIERSIASSQAFPPTGNAASNISARRVLDRLAGLPSSLPDSSSSPLSAVAASGSSVFSGAGGLERPNSEMGHYGDSSEKLRKTQSPERYRKSMHPSTSTNTNQSQSSNNTGSSANGGGSEGASDRSVSPSKLASGGGGGSGNSSKVKISGPMNGMPIPSGFNFGGGRDKKEEKEKEEKEGGGGSGANGVSGNERREKARSRFWPGWNSRANGDKQATPTVISRAVFGVPLEESLEISSICNLPSIVFRSIEYLEAKKADQEEGIYRLSGSTAVVKSLKDRFNAEGDVNLLASDEYWDPHAIAGLLKSYLRELPASILTRDLHFRFLSVIDFVDAQERIRELSQLISMLPLANYSLLRALTAHLILIVQNAPTNKMTMRNVGIVFSPTLGIPAGVFSLMLGEFNRVFNVDAGREQLDGGGGGGGGASAAAPTGGSGSGSGSAEGTQGGVEDDSLRRNSRQYSDAAADQVLGLAGRSLKEEDAPLSPDDQGKSPADDTPSDADDYSVQDVESGTETTGDGEAMTAESVPASVSGAGSGSGPGAGAGISTPVRDGDQFAQQQQQQSQSQSHQPTTTIQISPPDTPQASRTSKAAHVASSKGLNVAIAPTRGSSRFSKVPGAGAGMVGLPMSPRPPHSPSRPVDTAAPSVE</sequence>
<feature type="transmembrane region" description="Helical" evidence="4">
    <location>
        <begin position="1393"/>
        <end position="1413"/>
    </location>
</feature>
<feature type="coiled-coil region" evidence="2">
    <location>
        <begin position="89"/>
        <end position="116"/>
    </location>
</feature>
<evidence type="ECO:0000256" key="4">
    <source>
        <dbReference type="SAM" id="Phobius"/>
    </source>
</evidence>
<keyword evidence="1" id="KW-0343">GTPase activation</keyword>
<dbReference type="InterPro" id="IPR011993">
    <property type="entry name" value="PH-like_dom_sf"/>
</dbReference>
<dbReference type="OrthoDB" id="185175at2759"/>
<feature type="region of interest" description="Disordered" evidence="3">
    <location>
        <begin position="290"/>
        <end position="415"/>
    </location>
</feature>
<feature type="compositionally biased region" description="Polar residues" evidence="3">
    <location>
        <begin position="137"/>
        <end position="146"/>
    </location>
</feature>
<evidence type="ECO:0000256" key="1">
    <source>
        <dbReference type="ARBA" id="ARBA00022468"/>
    </source>
</evidence>
<feature type="domain" description="PH" evidence="5">
    <location>
        <begin position="790"/>
        <end position="967"/>
    </location>
</feature>
<feature type="compositionally biased region" description="Polar residues" evidence="3">
    <location>
        <begin position="624"/>
        <end position="638"/>
    </location>
</feature>
<dbReference type="Gene3D" id="2.30.29.30">
    <property type="entry name" value="Pleckstrin-homology domain (PH domain)/Phosphotyrosine-binding domain (PTB)"/>
    <property type="match status" value="1"/>
</dbReference>
<feature type="compositionally biased region" description="Low complexity" evidence="3">
    <location>
        <begin position="476"/>
        <end position="488"/>
    </location>
</feature>
<dbReference type="PANTHER" id="PTHR23176">
    <property type="entry name" value="RHO/RAC/CDC GTPASE-ACTIVATING PROTEIN"/>
    <property type="match status" value="1"/>
</dbReference>
<evidence type="ECO:0000313" key="8">
    <source>
        <dbReference type="EMBL" id="KAF5362547.1"/>
    </source>
</evidence>
<feature type="compositionally biased region" description="Basic and acidic residues" evidence="3">
    <location>
        <begin position="1089"/>
        <end position="1104"/>
    </location>
</feature>
<feature type="compositionally biased region" description="Basic and acidic residues" evidence="3">
    <location>
        <begin position="1180"/>
        <end position="1194"/>
    </location>
</feature>
<feature type="compositionally biased region" description="Acidic residues" evidence="3">
    <location>
        <begin position="368"/>
        <end position="405"/>
    </location>
</feature>
<keyword evidence="4" id="KW-0472">Membrane</keyword>
<dbReference type="SMART" id="SM00324">
    <property type="entry name" value="RhoGAP"/>
    <property type="match status" value="1"/>
</dbReference>
<feature type="domain" description="PX" evidence="6">
    <location>
        <begin position="666"/>
        <end position="782"/>
    </location>
</feature>
<feature type="compositionally biased region" description="Low complexity" evidence="3">
    <location>
        <begin position="25"/>
        <end position="44"/>
    </location>
</feature>
<dbReference type="GO" id="GO:0005096">
    <property type="term" value="F:GTPase activator activity"/>
    <property type="evidence" value="ECO:0007669"/>
    <property type="project" value="UniProtKB-KW"/>
</dbReference>
<feature type="compositionally biased region" description="Low complexity" evidence="3">
    <location>
        <begin position="1571"/>
        <end position="1583"/>
    </location>
</feature>
<reference evidence="8 9" key="1">
    <citation type="journal article" date="2020" name="ISME J.">
        <title>Uncovering the hidden diversity of litter-decomposition mechanisms in mushroom-forming fungi.</title>
        <authorList>
            <person name="Floudas D."/>
            <person name="Bentzer J."/>
            <person name="Ahren D."/>
            <person name="Johansson T."/>
            <person name="Persson P."/>
            <person name="Tunlid A."/>
        </authorList>
    </citation>
    <scope>NUCLEOTIDE SEQUENCE [LARGE SCALE GENOMIC DNA]</scope>
    <source>
        <strain evidence="8 9">CBS 146.42</strain>
    </source>
</reference>
<dbReference type="SUPFAM" id="SSF48350">
    <property type="entry name" value="GTPase activation domain, GAP"/>
    <property type="match status" value="1"/>
</dbReference>
<keyword evidence="2" id="KW-0175">Coiled coil</keyword>
<organism evidence="8 9">
    <name type="scientific">Leucocoprinus leucothites</name>
    <dbReference type="NCBI Taxonomy" id="201217"/>
    <lineage>
        <taxon>Eukaryota</taxon>
        <taxon>Fungi</taxon>
        <taxon>Dikarya</taxon>
        <taxon>Basidiomycota</taxon>
        <taxon>Agaricomycotina</taxon>
        <taxon>Agaricomycetes</taxon>
        <taxon>Agaricomycetidae</taxon>
        <taxon>Agaricales</taxon>
        <taxon>Agaricineae</taxon>
        <taxon>Agaricaceae</taxon>
        <taxon>Leucocoprinus</taxon>
    </lineage>
</organism>
<feature type="region of interest" description="Disordered" evidence="3">
    <location>
        <begin position="885"/>
        <end position="922"/>
    </location>
</feature>
<dbReference type="InterPro" id="IPR000198">
    <property type="entry name" value="RhoGAP_dom"/>
</dbReference>
<evidence type="ECO:0000259" key="7">
    <source>
        <dbReference type="PROSITE" id="PS50238"/>
    </source>
</evidence>
<feature type="region of interest" description="Disordered" evidence="3">
    <location>
        <begin position="1"/>
        <end position="44"/>
    </location>
</feature>
<feature type="compositionally biased region" description="Polar residues" evidence="3">
    <location>
        <begin position="560"/>
        <end position="572"/>
    </location>
</feature>
<feature type="compositionally biased region" description="Gly residues" evidence="3">
    <location>
        <begin position="1430"/>
        <end position="1439"/>
    </location>
</feature>
<dbReference type="PROSITE" id="PS50238">
    <property type="entry name" value="RHOGAP"/>
    <property type="match status" value="1"/>
</dbReference>
<feature type="compositionally biased region" description="Low complexity" evidence="3">
    <location>
        <begin position="437"/>
        <end position="451"/>
    </location>
</feature>
<evidence type="ECO:0000259" key="5">
    <source>
        <dbReference type="PROSITE" id="PS50003"/>
    </source>
</evidence>
<evidence type="ECO:0000259" key="6">
    <source>
        <dbReference type="PROSITE" id="PS50195"/>
    </source>
</evidence>
<dbReference type="GO" id="GO:0035091">
    <property type="term" value="F:phosphatidylinositol binding"/>
    <property type="evidence" value="ECO:0007669"/>
    <property type="project" value="InterPro"/>
</dbReference>
<feature type="region of interest" description="Disordered" evidence="3">
    <location>
        <begin position="119"/>
        <end position="233"/>
    </location>
</feature>
<dbReference type="InterPro" id="IPR008936">
    <property type="entry name" value="Rho_GTPase_activation_prot"/>
</dbReference>
<dbReference type="GO" id="GO:0007165">
    <property type="term" value="P:signal transduction"/>
    <property type="evidence" value="ECO:0007669"/>
    <property type="project" value="InterPro"/>
</dbReference>
<keyword evidence="4" id="KW-0812">Transmembrane</keyword>
<feature type="region of interest" description="Disordered" evidence="3">
    <location>
        <begin position="1492"/>
        <end position="1661"/>
    </location>
</feature>
<dbReference type="Pfam" id="PF00787">
    <property type="entry name" value="PX"/>
    <property type="match status" value="1"/>
</dbReference>
<evidence type="ECO:0000256" key="2">
    <source>
        <dbReference type="SAM" id="Coils"/>
    </source>
</evidence>
<protein>
    <recommendedName>
        <fullName evidence="10">RhoGAP-domain-containing protein</fullName>
    </recommendedName>
</protein>
<feature type="compositionally biased region" description="Gly residues" evidence="3">
    <location>
        <begin position="496"/>
        <end position="505"/>
    </location>
</feature>
<dbReference type="CDD" id="cd06093">
    <property type="entry name" value="PX_domain"/>
    <property type="match status" value="1"/>
</dbReference>
<dbReference type="InterPro" id="IPR036871">
    <property type="entry name" value="PX_dom_sf"/>
</dbReference>
<dbReference type="Pfam" id="PF00169">
    <property type="entry name" value="PH"/>
    <property type="match status" value="1"/>
</dbReference>
<keyword evidence="4" id="KW-1133">Transmembrane helix</keyword>
<gene>
    <name evidence="8" type="ORF">D9756_002552</name>
</gene>
<dbReference type="Gene3D" id="3.30.1520.10">
    <property type="entry name" value="Phox-like domain"/>
    <property type="match status" value="1"/>
</dbReference>
<feature type="compositionally biased region" description="Gly residues" evidence="3">
    <location>
        <begin position="1547"/>
        <end position="1557"/>
    </location>
</feature>
<dbReference type="SMART" id="SM00233">
    <property type="entry name" value="PH"/>
    <property type="match status" value="1"/>
</dbReference>
<dbReference type="Proteomes" id="UP000559027">
    <property type="component" value="Unassembled WGS sequence"/>
</dbReference>
<name>A0A8H5GCQ7_9AGAR</name>
<dbReference type="SUPFAM" id="SSF50729">
    <property type="entry name" value="PH domain-like"/>
    <property type="match status" value="2"/>
</dbReference>
<dbReference type="SUPFAM" id="SSF64268">
    <property type="entry name" value="PX domain"/>
    <property type="match status" value="1"/>
</dbReference>
<proteinExistence type="predicted"/>
<dbReference type="InterPro" id="IPR001849">
    <property type="entry name" value="PH_domain"/>
</dbReference>
<dbReference type="Gene3D" id="1.10.555.10">
    <property type="entry name" value="Rho GTPase activation protein"/>
    <property type="match status" value="1"/>
</dbReference>
<feature type="compositionally biased region" description="Low complexity" evidence="3">
    <location>
        <begin position="639"/>
        <end position="651"/>
    </location>
</feature>
<feature type="region of interest" description="Disordered" evidence="3">
    <location>
        <begin position="1430"/>
        <end position="1474"/>
    </location>
</feature>
<dbReference type="EMBL" id="JAACJO010000002">
    <property type="protein sequence ID" value="KAF5362547.1"/>
    <property type="molecule type" value="Genomic_DNA"/>
</dbReference>
<feature type="compositionally biased region" description="Low complexity" evidence="3">
    <location>
        <begin position="887"/>
        <end position="896"/>
    </location>
</feature>
<feature type="compositionally biased region" description="Polar residues" evidence="3">
    <location>
        <begin position="1584"/>
        <end position="1602"/>
    </location>
</feature>
<dbReference type="Pfam" id="PF00620">
    <property type="entry name" value="RhoGAP"/>
    <property type="match status" value="1"/>
</dbReference>
<feature type="transmembrane region" description="Helical" evidence="4">
    <location>
        <begin position="1358"/>
        <end position="1381"/>
    </location>
</feature>
<feature type="compositionally biased region" description="Low complexity" evidence="3">
    <location>
        <begin position="579"/>
        <end position="592"/>
    </location>
</feature>
<feature type="region of interest" description="Disordered" evidence="3">
    <location>
        <begin position="972"/>
        <end position="1014"/>
    </location>
</feature>
<keyword evidence="9" id="KW-1185">Reference proteome</keyword>
<dbReference type="InterPro" id="IPR001683">
    <property type="entry name" value="PX_dom"/>
</dbReference>